<accession>A0ABN9M1F8</accession>
<evidence type="ECO:0000256" key="4">
    <source>
        <dbReference type="ARBA" id="ARBA00022692"/>
    </source>
</evidence>
<dbReference type="EMBL" id="CAUEEQ010041843">
    <property type="protein sequence ID" value="CAJ0956440.1"/>
    <property type="molecule type" value="Genomic_DNA"/>
</dbReference>
<keyword evidence="7 11" id="KW-0333">Golgi apparatus</keyword>
<dbReference type="InterPro" id="IPR018011">
    <property type="entry name" value="Carb_sulfotrans_8-10"/>
</dbReference>
<evidence type="ECO:0000256" key="2">
    <source>
        <dbReference type="ARBA" id="ARBA00006339"/>
    </source>
</evidence>
<evidence type="ECO:0000256" key="3">
    <source>
        <dbReference type="ARBA" id="ARBA00022679"/>
    </source>
</evidence>
<keyword evidence="13" id="KW-1185">Reference proteome</keyword>
<reference evidence="12" key="1">
    <citation type="submission" date="2023-07" db="EMBL/GenBank/DDBJ databases">
        <authorList>
            <person name="Stuckert A."/>
        </authorList>
    </citation>
    <scope>NUCLEOTIDE SEQUENCE</scope>
</reference>
<evidence type="ECO:0000256" key="1">
    <source>
        <dbReference type="ARBA" id="ARBA00004323"/>
    </source>
</evidence>
<dbReference type="InterPro" id="IPR005331">
    <property type="entry name" value="Sulfotransferase"/>
</dbReference>
<evidence type="ECO:0000256" key="6">
    <source>
        <dbReference type="ARBA" id="ARBA00022989"/>
    </source>
</evidence>
<sequence>MKFGIRFLILLVVLGILYWWLKMVTMAQRRQGRTEQAAGTGEEPRRTSITLDSFFHVQQLRKKRLRHFCNRFPQFRGLNSSGSAEHLLSSMTISHKFMTLYCKPADVTIDGWEELVQAMERRADVTLRNPLPVDDSVPDILAKFNPTMLAQVLRTYAKVLFVVDPFERLVSMYMQGNAGEVSFEEFIEDILLMETGEGGVSSSSVISLCYPCFVHYDYIVMVDFLPAELPHLLRRIGFTRVGGATAIHRSEDQGDITVALR</sequence>
<feature type="transmembrane region" description="Helical" evidence="11">
    <location>
        <begin position="6"/>
        <end position="21"/>
    </location>
</feature>
<comment type="subcellular location">
    <subcellularLocation>
        <location evidence="1 11">Golgi apparatus membrane</location>
        <topology evidence="1 11">Single-pass type II membrane protein</topology>
    </subcellularLocation>
</comment>
<dbReference type="Pfam" id="PF03567">
    <property type="entry name" value="Sulfotransfer_2"/>
    <property type="match status" value="1"/>
</dbReference>
<dbReference type="Proteomes" id="UP001176940">
    <property type="component" value="Unassembled WGS sequence"/>
</dbReference>
<gene>
    <name evidence="12" type="ORF">RIMI_LOCUS15525419</name>
</gene>
<organism evidence="12 13">
    <name type="scientific">Ranitomeya imitator</name>
    <name type="common">mimic poison frog</name>
    <dbReference type="NCBI Taxonomy" id="111125"/>
    <lineage>
        <taxon>Eukaryota</taxon>
        <taxon>Metazoa</taxon>
        <taxon>Chordata</taxon>
        <taxon>Craniata</taxon>
        <taxon>Vertebrata</taxon>
        <taxon>Euteleostomi</taxon>
        <taxon>Amphibia</taxon>
        <taxon>Batrachia</taxon>
        <taxon>Anura</taxon>
        <taxon>Neobatrachia</taxon>
        <taxon>Hyloidea</taxon>
        <taxon>Dendrobatidae</taxon>
        <taxon>Dendrobatinae</taxon>
        <taxon>Ranitomeya</taxon>
    </lineage>
</organism>
<evidence type="ECO:0000256" key="10">
    <source>
        <dbReference type="ARBA" id="ARBA00023277"/>
    </source>
</evidence>
<keyword evidence="3 11" id="KW-0808">Transferase</keyword>
<keyword evidence="9 11" id="KW-0325">Glycoprotein</keyword>
<keyword evidence="4 11" id="KW-0812">Transmembrane</keyword>
<evidence type="ECO:0000256" key="8">
    <source>
        <dbReference type="ARBA" id="ARBA00023136"/>
    </source>
</evidence>
<dbReference type="EC" id="2.8.2.-" evidence="11"/>
<evidence type="ECO:0000256" key="9">
    <source>
        <dbReference type="ARBA" id="ARBA00023180"/>
    </source>
</evidence>
<keyword evidence="5 11" id="KW-0735">Signal-anchor</keyword>
<evidence type="ECO:0000256" key="11">
    <source>
        <dbReference type="RuleBase" id="RU364020"/>
    </source>
</evidence>
<protein>
    <recommendedName>
        <fullName evidence="11">Carbohydrate sulfotransferase</fullName>
        <ecNumber evidence="11">2.8.2.-</ecNumber>
    </recommendedName>
</protein>
<comment type="caution">
    <text evidence="12">The sequence shown here is derived from an EMBL/GenBank/DDBJ whole genome shotgun (WGS) entry which is preliminary data.</text>
</comment>
<keyword evidence="10 11" id="KW-0119">Carbohydrate metabolism</keyword>
<evidence type="ECO:0000256" key="5">
    <source>
        <dbReference type="ARBA" id="ARBA00022968"/>
    </source>
</evidence>
<keyword evidence="6 11" id="KW-1133">Transmembrane helix</keyword>
<dbReference type="PANTHER" id="PTHR12137">
    <property type="entry name" value="CARBOHYDRATE SULFOTRANSFERASE"/>
    <property type="match status" value="1"/>
</dbReference>
<evidence type="ECO:0000313" key="12">
    <source>
        <dbReference type="EMBL" id="CAJ0956440.1"/>
    </source>
</evidence>
<proteinExistence type="inferred from homology"/>
<comment type="similarity">
    <text evidence="2 11">Belongs to the sulfotransferase 2 family.</text>
</comment>
<evidence type="ECO:0000313" key="13">
    <source>
        <dbReference type="Proteomes" id="UP001176940"/>
    </source>
</evidence>
<keyword evidence="8 11" id="KW-0472">Membrane</keyword>
<name>A0ABN9M1F8_9NEOB</name>
<dbReference type="PANTHER" id="PTHR12137:SF64">
    <property type="entry name" value="CARBOHYDRATE SULFOTRANSFERASE"/>
    <property type="match status" value="1"/>
</dbReference>
<evidence type="ECO:0000256" key="7">
    <source>
        <dbReference type="ARBA" id="ARBA00023034"/>
    </source>
</evidence>